<dbReference type="EMBL" id="PGCJ01000785">
    <property type="protein sequence ID" value="PLW21302.1"/>
    <property type="molecule type" value="Genomic_DNA"/>
</dbReference>
<reference evidence="2 3" key="1">
    <citation type="submission" date="2017-11" db="EMBL/GenBank/DDBJ databases">
        <title>De novo assembly and phasing of dikaryotic genomes from two isolates of Puccinia coronata f. sp. avenae, the causal agent of oat crown rust.</title>
        <authorList>
            <person name="Miller M.E."/>
            <person name="Zhang Y."/>
            <person name="Omidvar V."/>
            <person name="Sperschneider J."/>
            <person name="Schwessinger B."/>
            <person name="Raley C."/>
            <person name="Palmer J.M."/>
            <person name="Garnica D."/>
            <person name="Upadhyaya N."/>
            <person name="Rathjen J."/>
            <person name="Taylor J.M."/>
            <person name="Park R.F."/>
            <person name="Dodds P.N."/>
            <person name="Hirsch C.D."/>
            <person name="Kianian S.F."/>
            <person name="Figueroa M."/>
        </authorList>
    </citation>
    <scope>NUCLEOTIDE SEQUENCE [LARGE SCALE GENOMIC DNA]</scope>
    <source>
        <strain evidence="2">12NC29</strain>
    </source>
</reference>
<comment type="caution">
    <text evidence="2">The sequence shown here is derived from an EMBL/GenBank/DDBJ whole genome shotgun (WGS) entry which is preliminary data.</text>
</comment>
<keyword evidence="1" id="KW-0472">Membrane</keyword>
<sequence>MQKHMLVSRVNDIKTAVEDGGSAIHGAGSLGATSDLGKMDSASLRLEHVGQDSDVHFQPPPDKSFWQKPLLIDTRSGGGVQRLKLLLRRYRSGPASGMKRTIACWDKYAEGNMGAAFRKQNRSQQMDAEEYMLMVKRSCSTNAWMLIRNRWPSSCLSGLAPACLLLLLSGIILL</sequence>
<organism evidence="2 3">
    <name type="scientific">Puccinia coronata f. sp. avenae</name>
    <dbReference type="NCBI Taxonomy" id="200324"/>
    <lineage>
        <taxon>Eukaryota</taxon>
        <taxon>Fungi</taxon>
        <taxon>Dikarya</taxon>
        <taxon>Basidiomycota</taxon>
        <taxon>Pucciniomycotina</taxon>
        <taxon>Pucciniomycetes</taxon>
        <taxon>Pucciniales</taxon>
        <taxon>Pucciniaceae</taxon>
        <taxon>Puccinia</taxon>
    </lineage>
</organism>
<name>A0A2N5T729_9BASI</name>
<evidence type="ECO:0000313" key="3">
    <source>
        <dbReference type="Proteomes" id="UP000235388"/>
    </source>
</evidence>
<protein>
    <submittedName>
        <fullName evidence="2">Uncharacterized protein</fullName>
    </submittedName>
</protein>
<dbReference type="AlphaFoldDB" id="A0A2N5T729"/>
<keyword evidence="1" id="KW-1133">Transmembrane helix</keyword>
<proteinExistence type="predicted"/>
<feature type="transmembrane region" description="Helical" evidence="1">
    <location>
        <begin position="155"/>
        <end position="173"/>
    </location>
</feature>
<dbReference type="Proteomes" id="UP000235388">
    <property type="component" value="Unassembled WGS sequence"/>
</dbReference>
<gene>
    <name evidence="2" type="ORF">PCANC_05037</name>
</gene>
<accession>A0A2N5T729</accession>
<evidence type="ECO:0000256" key="1">
    <source>
        <dbReference type="SAM" id="Phobius"/>
    </source>
</evidence>
<keyword evidence="1" id="KW-0812">Transmembrane</keyword>
<evidence type="ECO:0000313" key="2">
    <source>
        <dbReference type="EMBL" id="PLW21302.1"/>
    </source>
</evidence>
<keyword evidence="3" id="KW-1185">Reference proteome</keyword>